<protein>
    <submittedName>
        <fullName evidence="1">Uncharacterized protein</fullName>
    </submittedName>
</protein>
<name>A0A419ET84_9BACT</name>
<proteinExistence type="predicted"/>
<comment type="caution">
    <text evidence="1">The sequence shown here is derived from an EMBL/GenBank/DDBJ whole genome shotgun (WGS) entry which is preliminary data.</text>
</comment>
<dbReference type="AlphaFoldDB" id="A0A419ET84"/>
<accession>A0A419ET84</accession>
<reference evidence="1 2" key="1">
    <citation type="journal article" date="2017" name="ISME J.">
        <title>Energy and carbon metabolisms in a deep terrestrial subsurface fluid microbial community.</title>
        <authorList>
            <person name="Momper L."/>
            <person name="Jungbluth S.P."/>
            <person name="Lee M.D."/>
            <person name="Amend J.P."/>
        </authorList>
    </citation>
    <scope>NUCLEOTIDE SEQUENCE [LARGE SCALE GENOMIC DNA]</scope>
    <source>
        <strain evidence="1">SURF_17</strain>
    </source>
</reference>
<evidence type="ECO:0000313" key="1">
    <source>
        <dbReference type="EMBL" id="RJP67003.1"/>
    </source>
</evidence>
<dbReference type="EMBL" id="QZKI01000110">
    <property type="protein sequence ID" value="RJP67003.1"/>
    <property type="molecule type" value="Genomic_DNA"/>
</dbReference>
<dbReference type="Proteomes" id="UP000285961">
    <property type="component" value="Unassembled WGS sequence"/>
</dbReference>
<gene>
    <name evidence="1" type="ORF">C4532_15405</name>
</gene>
<sequence length="207" mass="22982">MTNTLHRKGTPEALKEDFVVFATPTRSLSPELPAKMKRFTEIVLKHGPVNVAKLENMAMRRVDSRRMHEEMQDQLALTATFDNVEAVAAVIADLKEADLGVPINVSGLLEEIKQCCGKAGLTRHSAEQSLGVFGRTDRLPSREVVEINSMCGHGMVSFNLIKKIIDEIKLDRMTPEQGADLLAKPCECAAFNPTRARKLLETLRQKS</sequence>
<evidence type="ECO:0000313" key="2">
    <source>
        <dbReference type="Proteomes" id="UP000285961"/>
    </source>
</evidence>
<organism evidence="1 2">
    <name type="scientific">Candidatus Abyssobacteria bacterium SURF_17</name>
    <dbReference type="NCBI Taxonomy" id="2093361"/>
    <lineage>
        <taxon>Bacteria</taxon>
        <taxon>Pseudomonadati</taxon>
        <taxon>Candidatus Hydrogenedentota</taxon>
        <taxon>Candidatus Abyssobacteria</taxon>
    </lineage>
</organism>